<dbReference type="AlphaFoldDB" id="A0A9P9KWS3"/>
<keyword evidence="2" id="KW-1185">Reference proteome</keyword>
<dbReference type="Proteomes" id="UP000720189">
    <property type="component" value="Unassembled WGS sequence"/>
</dbReference>
<name>A0A9P9KWS3_FUSRE</name>
<gene>
    <name evidence="1" type="ORF">BKA55DRAFT_26132</name>
</gene>
<accession>A0A9P9KWS3</accession>
<evidence type="ECO:0000313" key="1">
    <source>
        <dbReference type="EMBL" id="KAH7269876.1"/>
    </source>
</evidence>
<sequence length="236" mass="26676">MLMMSSILINEQLDVTPQVSYHRSTTVTEFGIDARQSASETSRIRGHIIKRKGPHAAPFRIFVLALPRQSLIVFSALGSFVKRPCQDGKPNQPKCHAMPPKNHASTEVPGYNSAFQYAHQCQTYHPVVQRIRKPRCRKSSTIEIPFLKAPSITFRVQCKALHSGFKSSQLISPSTLRGLLLGRQLRRIGVSELLLRHESYMYFSIDTNCFHASFSAYLGEERRRLAEEEGILGHKA</sequence>
<evidence type="ECO:0000313" key="2">
    <source>
        <dbReference type="Proteomes" id="UP000720189"/>
    </source>
</evidence>
<reference evidence="1" key="1">
    <citation type="journal article" date="2021" name="Nat. Commun.">
        <title>Genetic determinants of endophytism in the Arabidopsis root mycobiome.</title>
        <authorList>
            <person name="Mesny F."/>
            <person name="Miyauchi S."/>
            <person name="Thiergart T."/>
            <person name="Pickel B."/>
            <person name="Atanasova L."/>
            <person name="Karlsson M."/>
            <person name="Huettel B."/>
            <person name="Barry K.W."/>
            <person name="Haridas S."/>
            <person name="Chen C."/>
            <person name="Bauer D."/>
            <person name="Andreopoulos W."/>
            <person name="Pangilinan J."/>
            <person name="LaButti K."/>
            <person name="Riley R."/>
            <person name="Lipzen A."/>
            <person name="Clum A."/>
            <person name="Drula E."/>
            <person name="Henrissat B."/>
            <person name="Kohler A."/>
            <person name="Grigoriev I.V."/>
            <person name="Martin F.M."/>
            <person name="Hacquard S."/>
        </authorList>
    </citation>
    <scope>NUCLEOTIDE SEQUENCE</scope>
    <source>
        <strain evidence="1">MPI-CAGE-AT-0023</strain>
    </source>
</reference>
<dbReference type="RefSeq" id="XP_046056644.1">
    <property type="nucleotide sequence ID" value="XM_046185420.1"/>
</dbReference>
<organism evidence="1 2">
    <name type="scientific">Fusarium redolens</name>
    <dbReference type="NCBI Taxonomy" id="48865"/>
    <lineage>
        <taxon>Eukaryota</taxon>
        <taxon>Fungi</taxon>
        <taxon>Dikarya</taxon>
        <taxon>Ascomycota</taxon>
        <taxon>Pezizomycotina</taxon>
        <taxon>Sordariomycetes</taxon>
        <taxon>Hypocreomycetidae</taxon>
        <taxon>Hypocreales</taxon>
        <taxon>Nectriaceae</taxon>
        <taxon>Fusarium</taxon>
        <taxon>Fusarium redolens species complex</taxon>
    </lineage>
</organism>
<dbReference type="GeneID" id="70215374"/>
<comment type="caution">
    <text evidence="1">The sequence shown here is derived from an EMBL/GenBank/DDBJ whole genome shotgun (WGS) entry which is preliminary data.</text>
</comment>
<proteinExistence type="predicted"/>
<dbReference type="EMBL" id="JAGMUX010000001">
    <property type="protein sequence ID" value="KAH7269876.1"/>
    <property type="molecule type" value="Genomic_DNA"/>
</dbReference>
<protein>
    <submittedName>
        <fullName evidence="1">Uncharacterized protein</fullName>
    </submittedName>
</protein>